<comment type="caution">
    <text evidence="2">The sequence shown here is derived from an EMBL/GenBank/DDBJ whole genome shotgun (WGS) entry which is preliminary data.</text>
</comment>
<proteinExistence type="predicted"/>
<evidence type="ECO:0000313" key="2">
    <source>
        <dbReference type="EMBL" id="KAJ7679655.1"/>
    </source>
</evidence>
<feature type="compositionally biased region" description="Basic residues" evidence="1">
    <location>
        <begin position="1093"/>
        <end position="1103"/>
    </location>
</feature>
<feature type="region of interest" description="Disordered" evidence="1">
    <location>
        <begin position="562"/>
        <end position="581"/>
    </location>
</feature>
<protein>
    <submittedName>
        <fullName evidence="2">Uncharacterized protein</fullName>
    </submittedName>
</protein>
<dbReference type="GO" id="GO:0005681">
    <property type="term" value="C:spliceosomal complex"/>
    <property type="evidence" value="ECO:0007669"/>
    <property type="project" value="TreeGrafter"/>
</dbReference>
<feature type="compositionally biased region" description="Acidic residues" evidence="1">
    <location>
        <begin position="266"/>
        <end position="277"/>
    </location>
</feature>
<accession>A0AAD7D565</accession>
<reference evidence="2" key="1">
    <citation type="submission" date="2023-03" db="EMBL/GenBank/DDBJ databases">
        <title>Massive genome expansion in bonnet fungi (Mycena s.s.) driven by repeated elements and novel gene families across ecological guilds.</title>
        <authorList>
            <consortium name="Lawrence Berkeley National Laboratory"/>
            <person name="Harder C.B."/>
            <person name="Miyauchi S."/>
            <person name="Viragh M."/>
            <person name="Kuo A."/>
            <person name="Thoen E."/>
            <person name="Andreopoulos B."/>
            <person name="Lu D."/>
            <person name="Skrede I."/>
            <person name="Drula E."/>
            <person name="Henrissat B."/>
            <person name="Morin E."/>
            <person name="Kohler A."/>
            <person name="Barry K."/>
            <person name="LaButti K."/>
            <person name="Morin E."/>
            <person name="Salamov A."/>
            <person name="Lipzen A."/>
            <person name="Mereny Z."/>
            <person name="Hegedus B."/>
            <person name="Baldrian P."/>
            <person name="Stursova M."/>
            <person name="Weitz H."/>
            <person name="Taylor A."/>
            <person name="Grigoriev I.V."/>
            <person name="Nagy L.G."/>
            <person name="Martin F."/>
            <person name="Kauserud H."/>
        </authorList>
    </citation>
    <scope>NUCLEOTIDE SEQUENCE</scope>
    <source>
        <strain evidence="2">CBHHK067</strain>
    </source>
</reference>
<dbReference type="EMBL" id="JARKIE010000129">
    <property type="protein sequence ID" value="KAJ7679655.1"/>
    <property type="molecule type" value="Genomic_DNA"/>
</dbReference>
<dbReference type="PANTHER" id="PTHR13361">
    <property type="entry name" value="WW DOMAIN-BINDING PROTEIN 11"/>
    <property type="match status" value="1"/>
</dbReference>
<feature type="region of interest" description="Disordered" evidence="1">
    <location>
        <begin position="381"/>
        <end position="402"/>
    </location>
</feature>
<organism evidence="2 3">
    <name type="scientific">Mycena rosella</name>
    <name type="common">Pink bonnet</name>
    <name type="synonym">Agaricus rosellus</name>
    <dbReference type="NCBI Taxonomy" id="1033263"/>
    <lineage>
        <taxon>Eukaryota</taxon>
        <taxon>Fungi</taxon>
        <taxon>Dikarya</taxon>
        <taxon>Basidiomycota</taxon>
        <taxon>Agaricomycotina</taxon>
        <taxon>Agaricomycetes</taxon>
        <taxon>Agaricomycetidae</taxon>
        <taxon>Agaricales</taxon>
        <taxon>Marasmiineae</taxon>
        <taxon>Mycenaceae</taxon>
        <taxon>Mycena</taxon>
    </lineage>
</organism>
<feature type="compositionally biased region" description="Pro residues" evidence="1">
    <location>
        <begin position="472"/>
        <end position="488"/>
    </location>
</feature>
<feature type="compositionally biased region" description="Pro residues" evidence="1">
    <location>
        <begin position="1262"/>
        <end position="1277"/>
    </location>
</feature>
<sequence>MASEGVGGVGGALTTSRVSSRIQLICSPTEQSSKASFGTRFSGPAVPPASCRPQYFFGLFSILTCHLPSTTPAPPAMDDTTSPKGPPQIFTASPPRDVRVNSAESPISDTPSSPLSDVPGSPTTYTSPALKSTPIDINLTPFKDTSGDLEFRPLYPNIDGLDMSGYSEQDMGTDTDAEVDGEGSADEFDIEGIDEALNLQRRIGAVKTVADITAAVGKELMESRIPTYVALGAPKQSTSAVFPARTFPTRRPALAFPSRRGHETSDADDDEEIDELDSSSLRHLPTPWRAGEEVQVGGGRETTPPDFISPCRLRTTIIATPNATPASKNAAVRRRQLDGSPILFPEFAAGVNSRADSGALGDRMRRHVGLQPAADAPQTPLRALSSMAPPPPPLASTSSKRSCLAPHLLRPPLSMSRPPPSLLAGSLPNVLAPSLFIPPPLPFPVSKPQQHKKRSKASSPVTPPSALGTAPPVAPPVPSAQPLPPPPVVSERNGPRRGRSATAMLPVVPSCRDPELSAMQIEPTVHFSTVYGAGGAPLGHAFTGADGKDDAVRLVPLTAMHFKPPSPPSPVESAQSRPTEPASLTAIATGDLDLEMDFGFTMGGADTDIGDTDFLMVDTEDAGSADAAFNSPNPASAAKPNAIPIDTGGRPGLAASKAVKEGCQRMLQVAMETAIASGLPEARIIKAFRAELKRVQEPGVDLKAPKLGCWNRYQSYANHRENRVHERQRINVDYVCDDDEEPLPLDNDELLESYSQFLKFCEDDGINPDLIFDLADELDDADGPQTIGARQRAFVKRMDIYEACLHDDAKKHGWYIVITGGLGNGALLSTFKWTEDELVAIVKSVAYASELKQTVLAAVEASSDVPEVEGSEVPEVPEAPKASSSKVKSDSAPHRDKHAKHVFGINKMREDMSDASKADVGISIFYDVLGGRNFAFRSLVDVCPKGYRLLGWPTGARLPFLCSADKGISAFRDAEIAAIFEALKARNTPETGGATSTGLRIEKCPYSDGDYIIFTHDYSKPTPKGPPSDPAVIKHWRASGGVALPVLDGEGDMWEVQFDLDDSMATAKTRKQIETQFPNRKPKKEEEEEVVPRRARSKGKLKSKAAPPIADNDSVEEEEVVVPAAAPSRRARHTKKVSPPAPPTHTAAEVPPRTRSRVQRGGGPSCSGHPQPQLKSALRSTAAPGRKQVRIESDADDSDDVRDTIPCRTTPHIRTRRTLREEEDDRPPKRFKGSTSAVSHAAVPARASSRSNAIASSSTGRIPPPSASMAPVPPPAALPADPAEQAPPPAMETLVASLSMLSPDMIRGLAAVLQQAAAAQPTAPAP</sequence>
<feature type="compositionally biased region" description="Low complexity" evidence="1">
    <location>
        <begin position="1245"/>
        <end position="1258"/>
    </location>
</feature>
<feature type="region of interest" description="Disordered" evidence="1">
    <location>
        <begin position="867"/>
        <end position="897"/>
    </location>
</feature>
<feature type="compositionally biased region" description="Low complexity" evidence="1">
    <location>
        <begin position="873"/>
        <end position="886"/>
    </location>
</feature>
<feature type="region of interest" description="Disordered" evidence="1">
    <location>
        <begin position="71"/>
        <end position="131"/>
    </location>
</feature>
<keyword evidence="3" id="KW-1185">Reference proteome</keyword>
<dbReference type="Proteomes" id="UP001221757">
    <property type="component" value="Unassembled WGS sequence"/>
</dbReference>
<feature type="region of interest" description="Disordered" evidence="1">
    <location>
        <begin position="1072"/>
        <end position="1288"/>
    </location>
</feature>
<dbReference type="PANTHER" id="PTHR13361:SF1">
    <property type="entry name" value="WW DOMAIN-BINDING PROTEIN 11"/>
    <property type="match status" value="1"/>
</dbReference>
<feature type="region of interest" description="Disordered" evidence="1">
    <location>
        <begin position="254"/>
        <end position="284"/>
    </location>
</feature>
<evidence type="ECO:0000256" key="1">
    <source>
        <dbReference type="SAM" id="MobiDB-lite"/>
    </source>
</evidence>
<gene>
    <name evidence="2" type="ORF">B0H17DRAFT_1139075</name>
</gene>
<feature type="compositionally biased region" description="Polar residues" evidence="1">
    <location>
        <begin position="102"/>
        <end position="130"/>
    </location>
</feature>
<name>A0AAD7D565_MYCRO</name>
<feature type="region of interest" description="Disordered" evidence="1">
    <location>
        <begin position="442"/>
        <end position="504"/>
    </location>
</feature>
<evidence type="ECO:0000313" key="3">
    <source>
        <dbReference type="Proteomes" id="UP001221757"/>
    </source>
</evidence>